<proteinExistence type="predicted"/>
<organism evidence="1 2">
    <name type="scientific">Panagrolaimus davidi</name>
    <dbReference type="NCBI Taxonomy" id="227884"/>
    <lineage>
        <taxon>Eukaryota</taxon>
        <taxon>Metazoa</taxon>
        <taxon>Ecdysozoa</taxon>
        <taxon>Nematoda</taxon>
        <taxon>Chromadorea</taxon>
        <taxon>Rhabditida</taxon>
        <taxon>Tylenchina</taxon>
        <taxon>Panagrolaimomorpha</taxon>
        <taxon>Panagrolaimoidea</taxon>
        <taxon>Panagrolaimidae</taxon>
        <taxon>Panagrolaimus</taxon>
    </lineage>
</organism>
<dbReference type="Proteomes" id="UP000887578">
    <property type="component" value="Unplaced"/>
</dbReference>
<evidence type="ECO:0000313" key="1">
    <source>
        <dbReference type="Proteomes" id="UP000887578"/>
    </source>
</evidence>
<sequence>MLCKFWLNDVLVIYPGNADTENPIELLKPKLYKCDIKCLRLKNSVISLNEFIFLASKCEELWFDKSAVKNEENDEIVALAELVQISKNLINFM</sequence>
<accession>A0A914QRP1</accession>
<dbReference type="WBParaSite" id="PDA_v2.g6174.t1">
    <property type="protein sequence ID" value="PDA_v2.g6174.t1"/>
    <property type="gene ID" value="PDA_v2.g6174"/>
</dbReference>
<protein>
    <submittedName>
        <fullName evidence="2">Uncharacterized protein</fullName>
    </submittedName>
</protein>
<evidence type="ECO:0000313" key="2">
    <source>
        <dbReference type="WBParaSite" id="PDA_v2.g6174.t1"/>
    </source>
</evidence>
<name>A0A914QRP1_9BILA</name>
<reference evidence="2" key="1">
    <citation type="submission" date="2022-11" db="UniProtKB">
        <authorList>
            <consortium name="WormBaseParasite"/>
        </authorList>
    </citation>
    <scope>IDENTIFICATION</scope>
</reference>
<keyword evidence="1" id="KW-1185">Reference proteome</keyword>
<dbReference type="AlphaFoldDB" id="A0A914QRP1"/>